<dbReference type="PANTHER" id="PTHR43353:SF6">
    <property type="entry name" value="CYTOPLASMIC ALDEHYDE DEHYDROGENASE (EUROFUNG)"/>
    <property type="match status" value="1"/>
</dbReference>
<dbReference type="GO" id="GO:0009450">
    <property type="term" value="P:gamma-aminobutyric acid catabolic process"/>
    <property type="evidence" value="ECO:0007669"/>
    <property type="project" value="TreeGrafter"/>
</dbReference>
<dbReference type="AlphaFoldDB" id="A0A9P7MHT2"/>
<evidence type="ECO:0000256" key="4">
    <source>
        <dbReference type="PROSITE-ProRule" id="PRU10007"/>
    </source>
</evidence>
<dbReference type="OrthoDB" id="310895at2759"/>
<organism evidence="7 8">
    <name type="scientific">Claviceps pazoutovae</name>
    <dbReference type="NCBI Taxonomy" id="1649127"/>
    <lineage>
        <taxon>Eukaryota</taxon>
        <taxon>Fungi</taxon>
        <taxon>Dikarya</taxon>
        <taxon>Ascomycota</taxon>
        <taxon>Pezizomycotina</taxon>
        <taxon>Sordariomycetes</taxon>
        <taxon>Hypocreomycetidae</taxon>
        <taxon>Hypocreales</taxon>
        <taxon>Clavicipitaceae</taxon>
        <taxon>Claviceps</taxon>
    </lineage>
</organism>
<evidence type="ECO:0000313" key="8">
    <source>
        <dbReference type="Proteomes" id="UP000706124"/>
    </source>
</evidence>
<evidence type="ECO:0000259" key="6">
    <source>
        <dbReference type="Pfam" id="PF00171"/>
    </source>
</evidence>
<keyword evidence="3 5" id="KW-0560">Oxidoreductase</keyword>
<dbReference type="InterPro" id="IPR015590">
    <property type="entry name" value="Aldehyde_DH_dom"/>
</dbReference>
<dbReference type="InterPro" id="IPR016162">
    <property type="entry name" value="Ald_DH_N"/>
</dbReference>
<comment type="similarity">
    <text evidence="1 5">Belongs to the aldehyde dehydrogenase family.</text>
</comment>
<protein>
    <recommendedName>
        <fullName evidence="6">Aldehyde dehydrogenase domain-containing protein</fullName>
    </recommendedName>
</protein>
<name>A0A9P7MHT2_9HYPO</name>
<dbReference type="Gene3D" id="3.40.309.10">
    <property type="entry name" value="Aldehyde Dehydrogenase, Chain A, domain 2"/>
    <property type="match status" value="1"/>
</dbReference>
<dbReference type="EMBL" id="SRPO01000024">
    <property type="protein sequence ID" value="KAG5947594.1"/>
    <property type="molecule type" value="Genomic_DNA"/>
</dbReference>
<evidence type="ECO:0000256" key="2">
    <source>
        <dbReference type="ARBA" id="ARBA00022857"/>
    </source>
</evidence>
<feature type="active site" evidence="4">
    <location>
        <position position="285"/>
    </location>
</feature>
<evidence type="ECO:0000256" key="5">
    <source>
        <dbReference type="RuleBase" id="RU003345"/>
    </source>
</evidence>
<reference evidence="7 8" key="1">
    <citation type="journal article" date="2020" name="bioRxiv">
        <title>Whole genome comparisons of ergot fungi reveals the divergence and evolution of species within the genus Claviceps are the result of varying mechanisms driving genome evolution and host range expansion.</title>
        <authorList>
            <person name="Wyka S.A."/>
            <person name="Mondo S.J."/>
            <person name="Liu M."/>
            <person name="Dettman J."/>
            <person name="Nalam V."/>
            <person name="Broders K.D."/>
        </authorList>
    </citation>
    <scope>NUCLEOTIDE SEQUENCE [LARGE SCALE GENOMIC DNA]</scope>
    <source>
        <strain evidence="7 8">CCC 1485</strain>
    </source>
</reference>
<proteinExistence type="inferred from homology"/>
<dbReference type="InterPro" id="IPR029510">
    <property type="entry name" value="Ald_DH_CS_GLU"/>
</dbReference>
<dbReference type="PROSITE" id="PS00687">
    <property type="entry name" value="ALDEHYDE_DEHYDR_GLU"/>
    <property type="match status" value="1"/>
</dbReference>
<evidence type="ECO:0000313" key="7">
    <source>
        <dbReference type="EMBL" id="KAG5947594.1"/>
    </source>
</evidence>
<dbReference type="PANTHER" id="PTHR43353">
    <property type="entry name" value="SUCCINATE-SEMIALDEHYDE DEHYDROGENASE, MITOCHONDRIAL"/>
    <property type="match status" value="1"/>
</dbReference>
<keyword evidence="2" id="KW-0521">NADP</keyword>
<dbReference type="InterPro" id="IPR016163">
    <property type="entry name" value="Ald_DH_C"/>
</dbReference>
<comment type="caution">
    <text evidence="7">The sequence shown here is derived from an EMBL/GenBank/DDBJ whole genome shotgun (WGS) entry which is preliminary data.</text>
</comment>
<evidence type="ECO:0000256" key="3">
    <source>
        <dbReference type="ARBA" id="ARBA00023002"/>
    </source>
</evidence>
<dbReference type="Proteomes" id="UP000706124">
    <property type="component" value="Unassembled WGS sequence"/>
</dbReference>
<sequence>MVIDLLNVCAIFDYPVEAFARLLLTTPTPPPKTLRTSTVVPLVIRGRDYVPEKSFDIKSPATGKVLHKSAGASVDDATKAIDAAAEALTSWRRTTPQERQDVLLKAADIMSRRRDELATYMVDETGCASDWADFNLNSAIAMLRDVAGRVPTLAGSFPALANPNRSAIVLREPYGVVLSIAAWNAPYILGSRAVAFPIAAGNTVVFKASESCPRTFWALMDVLRDAGLPKGVVNLLVHESSDAAAVTSSLITDPRVKKINFTGSSVVGRIIATQAAEHLKPVVLELGGKAPAIVWEDANLDLAAQQCALGSFIHGGQICMSTEKILVHKAIKDIFRQKLAAAVAAMFPSDGEAIVLINSAAAHRNKQLVADATERGATILHGDVAAHESSTTRMRPIVVDNVTADMEIYKTESFGPTVCVLDIESEEEAIRIANDTEYGLTAAVFTQDLRRGLRLAEAIETGAVHINSMTVHDESALPHGGAKSSGYGRFNASLGLEEWTRTKNVTFDR</sequence>
<gene>
    <name evidence="7" type="ORF">E4U60_002942</name>
</gene>
<dbReference type="InterPro" id="IPR016161">
    <property type="entry name" value="Ald_DH/histidinol_DH"/>
</dbReference>
<dbReference type="Gene3D" id="3.40.605.10">
    <property type="entry name" value="Aldehyde Dehydrogenase, Chain A, domain 1"/>
    <property type="match status" value="1"/>
</dbReference>
<evidence type="ECO:0000256" key="1">
    <source>
        <dbReference type="ARBA" id="ARBA00009986"/>
    </source>
</evidence>
<accession>A0A9P7MHT2</accession>
<dbReference type="FunFam" id="3.40.605.10:FF:000012">
    <property type="entry name" value="NAD-dependent succinate-semialdehyde dehydrogenase"/>
    <property type="match status" value="1"/>
</dbReference>
<feature type="domain" description="Aldehyde dehydrogenase" evidence="6">
    <location>
        <begin position="53"/>
        <end position="505"/>
    </location>
</feature>
<dbReference type="InterPro" id="IPR050740">
    <property type="entry name" value="Aldehyde_DH_Superfamily"/>
</dbReference>
<dbReference type="Pfam" id="PF00171">
    <property type="entry name" value="Aldedh"/>
    <property type="match status" value="1"/>
</dbReference>
<keyword evidence="8" id="KW-1185">Reference proteome</keyword>
<dbReference type="SUPFAM" id="SSF53720">
    <property type="entry name" value="ALDH-like"/>
    <property type="match status" value="1"/>
</dbReference>
<dbReference type="FunFam" id="3.40.309.10:FF:000010">
    <property type="entry name" value="Gamma-aminobutyraldehyde dehydrogenase"/>
    <property type="match status" value="1"/>
</dbReference>
<dbReference type="CDD" id="cd07105">
    <property type="entry name" value="ALDH_SaliADH"/>
    <property type="match status" value="1"/>
</dbReference>
<dbReference type="GO" id="GO:0004777">
    <property type="term" value="F:succinate-semialdehyde dehydrogenase (NAD+) activity"/>
    <property type="evidence" value="ECO:0007669"/>
    <property type="project" value="TreeGrafter"/>
</dbReference>